<sequence length="219" mass="23015">MGTRLVDLTRRVESGMPTYPGDPDVEIAPHATHDADGYRVSRLELGTHAGTHVDAPAHTEPDGETLGSFDVDRFRFDARLVDCRGVGANGAVGPDAVPETDADAGREMLVFRTGWADEWGTDRMTDHPYLAPETAARCAERGYHVGTDALSPDPTGGGGGEGESGDDGGVPAHRALLGSGLLIVENLRNLGSVPERFELLALPLNVDADGAPVRAVARA</sequence>
<dbReference type="AlphaFoldDB" id="M0DH74"/>
<proteinExistence type="predicted"/>
<evidence type="ECO:0000256" key="1">
    <source>
        <dbReference type="SAM" id="MobiDB-lite"/>
    </source>
</evidence>
<accession>M0DH74</accession>
<reference evidence="2 3" key="1">
    <citation type="journal article" date="2014" name="PLoS Genet.">
        <title>Phylogenetically driven sequencing of extremely halophilic archaea reveals strategies for static and dynamic osmo-response.</title>
        <authorList>
            <person name="Becker E.A."/>
            <person name="Seitzer P.M."/>
            <person name="Tritt A."/>
            <person name="Larsen D."/>
            <person name="Krusor M."/>
            <person name="Yao A.I."/>
            <person name="Wu D."/>
            <person name="Madern D."/>
            <person name="Eisen J.A."/>
            <person name="Darling A.E."/>
            <person name="Facciotti M.T."/>
        </authorList>
    </citation>
    <scope>NUCLEOTIDE SEQUENCE [LARGE SCALE GENOMIC DNA]</scope>
    <source>
        <strain evidence="2 3">JCM 14848</strain>
    </source>
</reference>
<dbReference type="GO" id="GO:0019441">
    <property type="term" value="P:L-tryptophan catabolic process to kynurenine"/>
    <property type="evidence" value="ECO:0007669"/>
    <property type="project" value="InterPro"/>
</dbReference>
<dbReference type="InterPro" id="IPR037175">
    <property type="entry name" value="KFase_sf"/>
</dbReference>
<dbReference type="EMBL" id="AOIV01000003">
    <property type="protein sequence ID" value="ELZ34861.1"/>
    <property type="molecule type" value="Genomic_DNA"/>
</dbReference>
<evidence type="ECO:0000313" key="2">
    <source>
        <dbReference type="EMBL" id="ELZ34861.1"/>
    </source>
</evidence>
<dbReference type="OrthoDB" id="9014at2157"/>
<dbReference type="Gene3D" id="3.50.30.50">
    <property type="entry name" value="Putative cyclase"/>
    <property type="match status" value="1"/>
</dbReference>
<name>M0DH74_HALPD</name>
<dbReference type="PANTHER" id="PTHR31118:SF32">
    <property type="entry name" value="KYNURENINE FORMAMIDASE"/>
    <property type="match status" value="1"/>
</dbReference>
<evidence type="ECO:0000313" key="3">
    <source>
        <dbReference type="Proteomes" id="UP000011513"/>
    </source>
</evidence>
<dbReference type="SUPFAM" id="SSF102198">
    <property type="entry name" value="Putative cyclase"/>
    <property type="match status" value="1"/>
</dbReference>
<dbReference type="PANTHER" id="PTHR31118">
    <property type="entry name" value="CYCLASE-LIKE PROTEIN 2"/>
    <property type="match status" value="1"/>
</dbReference>
<comment type="caution">
    <text evidence="2">The sequence shown here is derived from an EMBL/GenBank/DDBJ whole genome shotgun (WGS) entry which is preliminary data.</text>
</comment>
<dbReference type="InterPro" id="IPR007325">
    <property type="entry name" value="KFase/CYL"/>
</dbReference>
<dbReference type="Proteomes" id="UP000011513">
    <property type="component" value="Unassembled WGS sequence"/>
</dbReference>
<organism evidence="2 3">
    <name type="scientific">Halogeometricum pallidum JCM 14848</name>
    <dbReference type="NCBI Taxonomy" id="1227487"/>
    <lineage>
        <taxon>Archaea</taxon>
        <taxon>Methanobacteriati</taxon>
        <taxon>Methanobacteriota</taxon>
        <taxon>Stenosarchaea group</taxon>
        <taxon>Halobacteria</taxon>
        <taxon>Halobacteriales</taxon>
        <taxon>Haloferacaceae</taxon>
        <taxon>Halogeometricum</taxon>
    </lineage>
</organism>
<dbReference type="PATRIC" id="fig|1227487.5.peg.174"/>
<dbReference type="eggNOG" id="arCOG02462">
    <property type="taxonomic scope" value="Archaea"/>
</dbReference>
<keyword evidence="3" id="KW-1185">Reference proteome</keyword>
<protein>
    <submittedName>
        <fullName evidence="2">Kynurenine formamidase</fullName>
    </submittedName>
</protein>
<dbReference type="GO" id="GO:0004061">
    <property type="term" value="F:arylformamidase activity"/>
    <property type="evidence" value="ECO:0007669"/>
    <property type="project" value="InterPro"/>
</dbReference>
<dbReference type="RefSeq" id="WP_008383018.1">
    <property type="nucleotide sequence ID" value="NZ_AOIV01000003.1"/>
</dbReference>
<gene>
    <name evidence="2" type="ORF">C474_00832</name>
</gene>
<dbReference type="Pfam" id="PF04199">
    <property type="entry name" value="Cyclase"/>
    <property type="match status" value="1"/>
</dbReference>
<dbReference type="InParanoid" id="M0DH74"/>
<feature type="region of interest" description="Disordered" evidence="1">
    <location>
        <begin position="145"/>
        <end position="171"/>
    </location>
</feature>